<organism evidence="1 2">
    <name type="scientific">Lentinula guzmanii</name>
    <dbReference type="NCBI Taxonomy" id="2804957"/>
    <lineage>
        <taxon>Eukaryota</taxon>
        <taxon>Fungi</taxon>
        <taxon>Dikarya</taxon>
        <taxon>Basidiomycota</taxon>
        <taxon>Agaricomycotina</taxon>
        <taxon>Agaricomycetes</taxon>
        <taxon>Agaricomycetidae</taxon>
        <taxon>Agaricales</taxon>
        <taxon>Marasmiineae</taxon>
        <taxon>Omphalotaceae</taxon>
        <taxon>Lentinula</taxon>
    </lineage>
</organism>
<dbReference type="Proteomes" id="UP001176059">
    <property type="component" value="Unassembled WGS sequence"/>
</dbReference>
<dbReference type="EMBL" id="JANVFO010000016">
    <property type="protein sequence ID" value="KAJ3733821.1"/>
    <property type="molecule type" value="Genomic_DNA"/>
</dbReference>
<comment type="caution">
    <text evidence="1">The sequence shown here is derived from an EMBL/GenBank/DDBJ whole genome shotgun (WGS) entry which is preliminary data.</text>
</comment>
<proteinExistence type="predicted"/>
<gene>
    <name evidence="1" type="ORF">DFJ43DRAFT_1066924</name>
</gene>
<dbReference type="AlphaFoldDB" id="A0AA38JQL2"/>
<name>A0AA38JQL2_9AGAR</name>
<reference evidence="1" key="2">
    <citation type="journal article" date="2023" name="Proc. Natl. Acad. Sci. U.S.A.">
        <title>A global phylogenomic analysis of the shiitake genus Lentinula.</title>
        <authorList>
            <person name="Sierra-Patev S."/>
            <person name="Min B."/>
            <person name="Naranjo-Ortiz M."/>
            <person name="Looney B."/>
            <person name="Konkel Z."/>
            <person name="Slot J.C."/>
            <person name="Sakamoto Y."/>
            <person name="Steenwyk J.L."/>
            <person name="Rokas A."/>
            <person name="Carro J."/>
            <person name="Camarero S."/>
            <person name="Ferreira P."/>
            <person name="Molpeceres G."/>
            <person name="Ruiz-Duenas F.J."/>
            <person name="Serrano A."/>
            <person name="Henrissat B."/>
            <person name="Drula E."/>
            <person name="Hughes K.W."/>
            <person name="Mata J.L."/>
            <person name="Ishikawa N.K."/>
            <person name="Vargas-Isla R."/>
            <person name="Ushijima S."/>
            <person name="Smith C.A."/>
            <person name="Donoghue J."/>
            <person name="Ahrendt S."/>
            <person name="Andreopoulos W."/>
            <person name="He G."/>
            <person name="LaButti K."/>
            <person name="Lipzen A."/>
            <person name="Ng V."/>
            <person name="Riley R."/>
            <person name="Sandor L."/>
            <person name="Barry K."/>
            <person name="Martinez A.T."/>
            <person name="Xiao Y."/>
            <person name="Gibbons J.G."/>
            <person name="Terashima K."/>
            <person name="Grigoriev I.V."/>
            <person name="Hibbett D."/>
        </authorList>
    </citation>
    <scope>NUCLEOTIDE SEQUENCE</scope>
    <source>
        <strain evidence="1">ET3784</strain>
    </source>
</reference>
<accession>A0AA38JQL2</accession>
<protein>
    <submittedName>
        <fullName evidence="1">Uncharacterized protein</fullName>
    </submittedName>
</protein>
<evidence type="ECO:0000313" key="2">
    <source>
        <dbReference type="Proteomes" id="UP001176059"/>
    </source>
</evidence>
<reference evidence="1" key="1">
    <citation type="submission" date="2022-08" db="EMBL/GenBank/DDBJ databases">
        <authorList>
            <consortium name="DOE Joint Genome Institute"/>
            <person name="Min B."/>
            <person name="Sierra-Patev S."/>
            <person name="Naranjo-Ortiz M."/>
            <person name="Looney B."/>
            <person name="Konkel Z."/>
            <person name="Slot J.C."/>
            <person name="Sakamoto Y."/>
            <person name="Steenwyk J.L."/>
            <person name="Rokas A."/>
            <person name="Carro J."/>
            <person name="Camarero S."/>
            <person name="Ferreira P."/>
            <person name="Molpeceres G."/>
            <person name="Ruiz-duenas F.J."/>
            <person name="Serrano A."/>
            <person name="Henrissat B."/>
            <person name="Drula E."/>
            <person name="Hughes K.W."/>
            <person name="Mata J.L."/>
            <person name="Ishikawa N.K."/>
            <person name="Vargas-Isla R."/>
            <person name="Ushijima S."/>
            <person name="Smith C.A."/>
            <person name="Ahrendt S."/>
            <person name="Andreopoulos W."/>
            <person name="He G."/>
            <person name="LaButti K."/>
            <person name="Lipzen A."/>
            <person name="Ng V."/>
            <person name="Riley R."/>
            <person name="Sandor L."/>
            <person name="Barry K."/>
            <person name="Martinez A.T."/>
            <person name="Xiao Y."/>
            <person name="Gibbons J.G."/>
            <person name="Terashima K."/>
            <person name="Hibbett D.S."/>
            <person name="Grigoriev I.V."/>
        </authorList>
    </citation>
    <scope>NUCLEOTIDE SEQUENCE</scope>
    <source>
        <strain evidence="1">ET3784</strain>
    </source>
</reference>
<evidence type="ECO:0000313" key="1">
    <source>
        <dbReference type="EMBL" id="KAJ3733821.1"/>
    </source>
</evidence>
<keyword evidence="2" id="KW-1185">Reference proteome</keyword>
<sequence>MTRKRRNPKRYIPYSVLALSMLMEPLPCYTASSPPPFYSARLNEGEEILAATRVYHTPTGSFTAQCHCGDLTVMVKEQTEDVEIPIYHQRGLILGTFSHKNTENFLQVLLKIEGKLKLNVSGHNSVSTSIKIVDESYELWSKKRDGGTCPGEIDFATVLPSTFLEQKKEYPLPPSHKISLSGLPGLHSECSYTMKLIMVVRSPLWNKTKLFCIPFKYRPRERPSIPLFSYSDAQSGRGLFLETIKSAPEIWFEKSSTLRTRPSLRLAPIEVQLFIPSDRKFGLADVVPFHIQLTGPVSSLQELSSHLITEQANDLASVVPLNSPPGNTLSGVTKPSSKRFISLTVTLNRQVCVEVKDQAVWRNFVIGEGRVHPNPPSLNAVARKSESASQYMLSSGNGTDDTTGFLDGSGDIRCSPEVEHGSFDIGKMKVQDFLVLQIAPVNSSDNSRSPFFPLKIAIPISLVSESWSETVII</sequence>